<dbReference type="PANTHER" id="PTHR28058">
    <property type="entry name" value="37S RIBOSOMAL PROTEIN MRP51, MITOCHONDRIAL"/>
    <property type="match status" value="1"/>
</dbReference>
<proteinExistence type="predicted"/>
<dbReference type="Proteomes" id="UP001153365">
    <property type="component" value="Unassembled WGS sequence"/>
</dbReference>
<organism evidence="2 3">
    <name type="scientific">Phakopsora pachyrhizi</name>
    <name type="common">Asian soybean rust disease fungus</name>
    <dbReference type="NCBI Taxonomy" id="170000"/>
    <lineage>
        <taxon>Eukaryota</taxon>
        <taxon>Fungi</taxon>
        <taxon>Dikarya</taxon>
        <taxon>Basidiomycota</taxon>
        <taxon>Pucciniomycotina</taxon>
        <taxon>Pucciniomycetes</taxon>
        <taxon>Pucciniales</taxon>
        <taxon>Phakopsoraceae</taxon>
        <taxon>Phakopsora</taxon>
    </lineage>
</organism>
<feature type="region of interest" description="Disordered" evidence="1">
    <location>
        <begin position="425"/>
        <end position="460"/>
    </location>
</feature>
<keyword evidence="3" id="KW-1185">Reference proteome</keyword>
<comment type="caution">
    <text evidence="2">The sequence shown here is derived from an EMBL/GenBank/DDBJ whole genome shotgun (WGS) entry which is preliminary data.</text>
</comment>
<dbReference type="AlphaFoldDB" id="A0AAV0AF72"/>
<protein>
    <submittedName>
        <fullName evidence="2">Uncharacterized protein</fullName>
    </submittedName>
</protein>
<evidence type="ECO:0000313" key="3">
    <source>
        <dbReference type="Proteomes" id="UP001153365"/>
    </source>
</evidence>
<dbReference type="InterPro" id="IPR016712">
    <property type="entry name" value="Rbsml_bS1m-like"/>
</dbReference>
<dbReference type="PANTHER" id="PTHR28058:SF1">
    <property type="entry name" value="SMALL RIBOSOMAL SUBUNIT PROTEIN BS1M"/>
    <property type="match status" value="1"/>
</dbReference>
<name>A0AAV0AF72_PHAPC</name>
<gene>
    <name evidence="2" type="ORF">PPACK8108_LOCUS919</name>
</gene>
<sequence>MNMATLKSPASHFSKLLKESKVVGQVDTKLEQVYTSYNGHLNQSRDFGLKRCLPTKFSPKSPWIRLKSLDTSYQQTDYVSGSAQASVVRMWRQIELGVKTARKRHAPLNVSTEPKPIRIEYSWFDEKSCESAYANLKSDASLEGQKKEKGRVKNIWSMEKDEFNSFLEKMRVRREDFRRYLALREGGKLDSQSKEAGKLEAAEEDQVDFDLYQYAQQNPDQIRKDIEDFISYLAENEVIDHSDRAILHMPHPNLGLNYAHFDLLHNERLTPLIPGRILDQADVKSNRQSVSFAGVVATMQRSSHIDLPSTSFEPDLNGYHNLDQGSASFRLESAAIDPYELPSDHDFQGFKSQFDQPVRYTDPRDKPKALGPNRLKVQVREGTHIDANKVNPNIKIGGMEWVGNEPPKRQGTIVLDFLSSVSKRISSQNSQNSGDLQRNLNGQSSAKTNQRGRISQDQNDQLLKVLQDLVGKP</sequence>
<accession>A0AAV0AF72</accession>
<evidence type="ECO:0000256" key="1">
    <source>
        <dbReference type="SAM" id="MobiDB-lite"/>
    </source>
</evidence>
<evidence type="ECO:0000313" key="2">
    <source>
        <dbReference type="EMBL" id="CAH7666559.1"/>
    </source>
</evidence>
<dbReference type="Pfam" id="PF11709">
    <property type="entry name" value="Mit_ribos_Mrp51"/>
    <property type="match status" value="1"/>
</dbReference>
<dbReference type="EMBL" id="CALTRL010000121">
    <property type="protein sequence ID" value="CAH7666559.1"/>
    <property type="molecule type" value="Genomic_DNA"/>
</dbReference>
<reference evidence="2" key="1">
    <citation type="submission" date="2022-06" db="EMBL/GenBank/DDBJ databases">
        <authorList>
            <consortium name="SYNGENTA / RWTH Aachen University"/>
        </authorList>
    </citation>
    <scope>NUCLEOTIDE SEQUENCE</scope>
</reference>